<reference evidence="15 16" key="1">
    <citation type="submission" date="2019-09" db="EMBL/GenBank/DDBJ databases">
        <title>Bird 10,000 Genomes (B10K) Project - Family phase.</title>
        <authorList>
            <person name="Zhang G."/>
        </authorList>
    </citation>
    <scope>NUCLEOTIDE SEQUENCE [LARGE SCALE GENOMIC DNA]</scope>
    <source>
        <strain evidence="15">B10K-CU-031-03</strain>
        <tissue evidence="15">Muscle</tissue>
    </source>
</reference>
<feature type="compositionally biased region" description="Pro residues" evidence="13">
    <location>
        <begin position="270"/>
        <end position="282"/>
    </location>
</feature>
<dbReference type="Gene3D" id="1.10.565.10">
    <property type="entry name" value="Retinoid X Receptor"/>
    <property type="match status" value="1"/>
</dbReference>
<keyword evidence="5" id="KW-0863">Zinc-finger</keyword>
<dbReference type="Proteomes" id="UP000525205">
    <property type="component" value="Unassembled WGS sequence"/>
</dbReference>
<dbReference type="Gene3D" id="3.30.50.10">
    <property type="entry name" value="Erythroid Transcription Factor GATA-1, subunit A"/>
    <property type="match status" value="1"/>
</dbReference>
<dbReference type="EMBL" id="VWPP01000970">
    <property type="protein sequence ID" value="NXE84384.1"/>
    <property type="molecule type" value="Genomic_DNA"/>
</dbReference>
<dbReference type="SUPFAM" id="SSF48508">
    <property type="entry name" value="Nuclear receptor ligand-binding domain"/>
    <property type="match status" value="1"/>
</dbReference>
<dbReference type="PRINTS" id="PR00047">
    <property type="entry name" value="STROIDFINGER"/>
</dbReference>
<dbReference type="CDD" id="cd07156">
    <property type="entry name" value="NR_DBD_VDR_like"/>
    <property type="match status" value="1"/>
</dbReference>
<keyword evidence="8" id="KW-0238">DNA-binding</keyword>
<evidence type="ECO:0000313" key="15">
    <source>
        <dbReference type="EMBL" id="NXE84384.1"/>
    </source>
</evidence>
<name>A0A7K8PZY0_COCCO</name>
<feature type="compositionally biased region" description="Low complexity" evidence="13">
    <location>
        <begin position="1"/>
        <end position="13"/>
    </location>
</feature>
<evidence type="ECO:0000256" key="12">
    <source>
        <dbReference type="ARBA" id="ARBA00023242"/>
    </source>
</evidence>
<dbReference type="Pfam" id="PF00105">
    <property type="entry name" value="zf-C4"/>
    <property type="match status" value="1"/>
</dbReference>
<feature type="non-terminal residue" evidence="15">
    <location>
        <position position="1"/>
    </location>
</feature>
<dbReference type="PANTHER" id="PTHR24082">
    <property type="entry name" value="NUCLEAR HORMONE RECEPTOR"/>
    <property type="match status" value="1"/>
</dbReference>
<evidence type="ECO:0000256" key="9">
    <source>
        <dbReference type="ARBA" id="ARBA00023159"/>
    </source>
</evidence>
<dbReference type="FunFam" id="3.30.50.10:FF:000044">
    <property type="entry name" value="retinoic acid receptor beta isoform X4"/>
    <property type="match status" value="1"/>
</dbReference>
<dbReference type="GO" id="GO:0000978">
    <property type="term" value="F:RNA polymerase II cis-regulatory region sequence-specific DNA binding"/>
    <property type="evidence" value="ECO:0007669"/>
    <property type="project" value="TreeGrafter"/>
</dbReference>
<comment type="subcellular location">
    <subcellularLocation>
        <location evidence="1">Cytoplasm</location>
    </subcellularLocation>
</comment>
<evidence type="ECO:0000256" key="2">
    <source>
        <dbReference type="ARBA" id="ARBA00022490"/>
    </source>
</evidence>
<dbReference type="PANTHER" id="PTHR24082:SF231">
    <property type="entry name" value="NUCLEAR RECEPTOR SUBFAMILY 1 GROUP I MEMBER 3"/>
    <property type="match status" value="1"/>
</dbReference>
<dbReference type="GO" id="GO:0004879">
    <property type="term" value="F:nuclear receptor activity"/>
    <property type="evidence" value="ECO:0007669"/>
    <property type="project" value="TreeGrafter"/>
</dbReference>
<evidence type="ECO:0000256" key="10">
    <source>
        <dbReference type="ARBA" id="ARBA00023163"/>
    </source>
</evidence>
<keyword evidence="12" id="KW-0539">Nucleus</keyword>
<evidence type="ECO:0000256" key="5">
    <source>
        <dbReference type="ARBA" id="ARBA00022771"/>
    </source>
</evidence>
<evidence type="ECO:0000256" key="8">
    <source>
        <dbReference type="ARBA" id="ARBA00023125"/>
    </source>
</evidence>
<protein>
    <submittedName>
        <fullName evidence="15">NR1I2 protein</fullName>
    </submittedName>
</protein>
<organism evidence="15 16">
    <name type="scientific">Cochlearius cochlearius</name>
    <name type="common">Boat-billed heron</name>
    <dbReference type="NCBI Taxonomy" id="110676"/>
    <lineage>
        <taxon>Eukaryota</taxon>
        <taxon>Metazoa</taxon>
        <taxon>Chordata</taxon>
        <taxon>Craniata</taxon>
        <taxon>Vertebrata</taxon>
        <taxon>Euteleostomi</taxon>
        <taxon>Archelosauria</taxon>
        <taxon>Archosauria</taxon>
        <taxon>Dinosauria</taxon>
        <taxon>Saurischia</taxon>
        <taxon>Theropoda</taxon>
        <taxon>Coelurosauria</taxon>
        <taxon>Aves</taxon>
        <taxon>Neognathae</taxon>
        <taxon>Neoaves</taxon>
        <taxon>Aequornithes</taxon>
        <taxon>Pelecaniformes</taxon>
        <taxon>Ardeidae</taxon>
        <taxon>Cochlearius</taxon>
    </lineage>
</organism>
<dbReference type="PROSITE" id="PS00031">
    <property type="entry name" value="NUCLEAR_REC_DBD_1"/>
    <property type="match status" value="1"/>
</dbReference>
<feature type="region of interest" description="Disordered" evidence="13">
    <location>
        <begin position="261"/>
        <end position="282"/>
    </location>
</feature>
<gene>
    <name evidence="15" type="primary">Nr1i2</name>
    <name evidence="15" type="ORF">COCCOC_R11349</name>
</gene>
<dbReference type="InterPro" id="IPR035500">
    <property type="entry name" value="NHR-like_dom_sf"/>
</dbReference>
<evidence type="ECO:0000256" key="3">
    <source>
        <dbReference type="ARBA" id="ARBA00022553"/>
    </source>
</evidence>
<feature type="region of interest" description="Disordered" evidence="13">
    <location>
        <begin position="1"/>
        <end position="28"/>
    </location>
</feature>
<feature type="region of interest" description="Disordered" evidence="13">
    <location>
        <begin position="196"/>
        <end position="217"/>
    </location>
</feature>
<keyword evidence="9" id="KW-0010">Activator</keyword>
<keyword evidence="10" id="KW-0804">Transcription</keyword>
<dbReference type="GO" id="GO:0000122">
    <property type="term" value="P:negative regulation of transcription by RNA polymerase II"/>
    <property type="evidence" value="ECO:0007669"/>
    <property type="project" value="TreeGrafter"/>
</dbReference>
<keyword evidence="4" id="KW-0479">Metal-binding</keyword>
<dbReference type="InterPro" id="IPR001628">
    <property type="entry name" value="Znf_hrmn_rcpt"/>
</dbReference>
<keyword evidence="11" id="KW-0675">Receptor</keyword>
<keyword evidence="3" id="KW-0597">Phosphoprotein</keyword>
<keyword evidence="7" id="KW-0805">Transcription regulation</keyword>
<keyword evidence="6" id="KW-0862">Zinc</keyword>
<feature type="non-terminal residue" evidence="15">
    <location>
        <position position="282"/>
    </location>
</feature>
<evidence type="ECO:0000256" key="6">
    <source>
        <dbReference type="ARBA" id="ARBA00022833"/>
    </source>
</evidence>
<accession>A0A7K8PZY0</accession>
<dbReference type="GO" id="GO:0005737">
    <property type="term" value="C:cytoplasm"/>
    <property type="evidence" value="ECO:0007669"/>
    <property type="project" value="UniProtKB-SubCell"/>
</dbReference>
<feature type="compositionally biased region" description="Pro residues" evidence="13">
    <location>
        <begin position="197"/>
        <end position="217"/>
    </location>
</feature>
<dbReference type="SUPFAM" id="SSF57716">
    <property type="entry name" value="Glucocorticoid receptor-like (DNA-binding domain)"/>
    <property type="match status" value="1"/>
</dbReference>
<dbReference type="SMART" id="SM00399">
    <property type="entry name" value="ZnF_C4"/>
    <property type="match status" value="1"/>
</dbReference>
<feature type="domain" description="Nuclear receptor" evidence="14">
    <location>
        <begin position="32"/>
        <end position="107"/>
    </location>
</feature>
<dbReference type="PROSITE" id="PS51030">
    <property type="entry name" value="NUCLEAR_REC_DBD_2"/>
    <property type="match status" value="1"/>
</dbReference>
<proteinExistence type="predicted"/>
<evidence type="ECO:0000256" key="4">
    <source>
        <dbReference type="ARBA" id="ARBA00022723"/>
    </source>
</evidence>
<dbReference type="InterPro" id="IPR050234">
    <property type="entry name" value="Nuclear_hormone_rcpt_NR1"/>
</dbReference>
<dbReference type="GO" id="GO:0045944">
    <property type="term" value="P:positive regulation of transcription by RNA polymerase II"/>
    <property type="evidence" value="ECO:0007669"/>
    <property type="project" value="TreeGrafter"/>
</dbReference>
<evidence type="ECO:0000256" key="11">
    <source>
        <dbReference type="ARBA" id="ARBA00023170"/>
    </source>
</evidence>
<dbReference type="InterPro" id="IPR013088">
    <property type="entry name" value="Znf_NHR/GATA"/>
</dbReference>
<keyword evidence="16" id="KW-1185">Reference proteome</keyword>
<evidence type="ECO:0000256" key="13">
    <source>
        <dbReference type="SAM" id="MobiDB-lite"/>
    </source>
</evidence>
<evidence type="ECO:0000313" key="16">
    <source>
        <dbReference type="Proteomes" id="UP000525205"/>
    </source>
</evidence>
<evidence type="ECO:0000256" key="1">
    <source>
        <dbReference type="ARBA" id="ARBA00004496"/>
    </source>
</evidence>
<dbReference type="GO" id="GO:0008270">
    <property type="term" value="F:zinc ion binding"/>
    <property type="evidence" value="ECO:0007669"/>
    <property type="project" value="UniProtKB-KW"/>
</dbReference>
<comment type="caution">
    <text evidence="15">The sequence shown here is derived from an EMBL/GenBank/DDBJ whole genome shotgun (WGS) entry which is preliminary data.</text>
</comment>
<evidence type="ECO:0000256" key="7">
    <source>
        <dbReference type="ARBA" id="ARBA00023015"/>
    </source>
</evidence>
<keyword evidence="2" id="KW-0963">Cytoplasm</keyword>
<sequence>MSVSSPSDAESSPHPLPGAQVPGGEDTEPGEEKVCAVCGDRATGYHFHVMTCEGCKGFFRRSINKGVRFTCPFARSCPVTKAKRRQCQACRLQKCLDVGMRKDMIMSEEALRRRRALRGQRRLAREQPGGLTAEQQELIGILIVAHQRTFDSSFSQFTHYWVSGDLLGPGRPHRHPGTALTPRLPPPQPAVRLYVPSPRPQSPPEPGVPAAWPPSPQPDCLDEDVLPDVFSMLPHFADLSTFMIQQVINFAKEIPAFRSTGRGHGWGTPAAPPALTPPLAPP</sequence>
<dbReference type="AlphaFoldDB" id="A0A7K8PZY0"/>
<dbReference type="GO" id="GO:0030154">
    <property type="term" value="P:cell differentiation"/>
    <property type="evidence" value="ECO:0007669"/>
    <property type="project" value="TreeGrafter"/>
</dbReference>
<evidence type="ECO:0000259" key="14">
    <source>
        <dbReference type="PROSITE" id="PS51030"/>
    </source>
</evidence>